<comment type="caution">
    <text evidence="3">The sequence shown here is derived from an EMBL/GenBank/DDBJ whole genome shotgun (WGS) entry which is preliminary data.</text>
</comment>
<reference evidence="3 4" key="1">
    <citation type="journal article" date="2024" name="Commun. Biol.">
        <title>Comparative genomic analysis of thermophilic fungi reveals convergent evolutionary adaptations and gene losses.</title>
        <authorList>
            <person name="Steindorff A.S."/>
            <person name="Aguilar-Pontes M.V."/>
            <person name="Robinson A.J."/>
            <person name="Andreopoulos B."/>
            <person name="LaButti K."/>
            <person name="Kuo A."/>
            <person name="Mondo S."/>
            <person name="Riley R."/>
            <person name="Otillar R."/>
            <person name="Haridas S."/>
            <person name="Lipzen A."/>
            <person name="Grimwood J."/>
            <person name="Schmutz J."/>
            <person name="Clum A."/>
            <person name="Reid I.D."/>
            <person name="Moisan M.C."/>
            <person name="Butler G."/>
            <person name="Nguyen T.T.M."/>
            <person name="Dewar K."/>
            <person name="Conant G."/>
            <person name="Drula E."/>
            <person name="Henrissat B."/>
            <person name="Hansel C."/>
            <person name="Singer S."/>
            <person name="Hutchinson M.I."/>
            <person name="de Vries R.P."/>
            <person name="Natvig D.O."/>
            <person name="Powell A.J."/>
            <person name="Tsang A."/>
            <person name="Grigoriev I.V."/>
        </authorList>
    </citation>
    <scope>NUCLEOTIDE SEQUENCE [LARGE SCALE GENOMIC DNA]</scope>
    <source>
        <strain evidence="3 4">CBS 494.80</strain>
    </source>
</reference>
<keyword evidence="4" id="KW-1185">Reference proteome</keyword>
<keyword evidence="2" id="KW-0812">Transmembrane</keyword>
<dbReference type="EMBL" id="JAZHXI010000018">
    <property type="protein sequence ID" value="KAL2061644.1"/>
    <property type="molecule type" value="Genomic_DNA"/>
</dbReference>
<accession>A0ABR4BVJ0</accession>
<feature type="compositionally biased region" description="Basic residues" evidence="1">
    <location>
        <begin position="35"/>
        <end position="51"/>
    </location>
</feature>
<feature type="region of interest" description="Disordered" evidence="1">
    <location>
        <begin position="1"/>
        <end position="52"/>
    </location>
</feature>
<gene>
    <name evidence="3" type="ORF">VTL71DRAFT_7021</name>
</gene>
<organism evidence="3 4">
    <name type="scientific">Oculimacula yallundae</name>
    <dbReference type="NCBI Taxonomy" id="86028"/>
    <lineage>
        <taxon>Eukaryota</taxon>
        <taxon>Fungi</taxon>
        <taxon>Dikarya</taxon>
        <taxon>Ascomycota</taxon>
        <taxon>Pezizomycotina</taxon>
        <taxon>Leotiomycetes</taxon>
        <taxon>Helotiales</taxon>
        <taxon>Ploettnerulaceae</taxon>
        <taxon>Oculimacula</taxon>
    </lineage>
</organism>
<name>A0ABR4BVJ0_9HELO</name>
<evidence type="ECO:0000256" key="2">
    <source>
        <dbReference type="SAM" id="Phobius"/>
    </source>
</evidence>
<protein>
    <submittedName>
        <fullName evidence="3">Uncharacterized protein</fullName>
    </submittedName>
</protein>
<feature type="transmembrane region" description="Helical" evidence="2">
    <location>
        <begin position="54"/>
        <end position="72"/>
    </location>
</feature>
<keyword evidence="2" id="KW-1133">Transmembrane helix</keyword>
<evidence type="ECO:0000256" key="1">
    <source>
        <dbReference type="SAM" id="MobiDB-lite"/>
    </source>
</evidence>
<evidence type="ECO:0000313" key="3">
    <source>
        <dbReference type="EMBL" id="KAL2061644.1"/>
    </source>
</evidence>
<evidence type="ECO:0000313" key="4">
    <source>
        <dbReference type="Proteomes" id="UP001595075"/>
    </source>
</evidence>
<proteinExistence type="predicted"/>
<sequence>MLVREEENSRGQSPVSQRTREEKVKEKKIIIKPPTGRKKRRRRRKRQKQKQRQTYLLNMAWHGMALPTLWLLDTYMIVQVVVGKSISGLGTMETIHNSERGSGVELHLVVRWKVEPALRVPRSTAHSVTAELKGEKEKYHIYGVEEDEALAGTEPNLIR</sequence>
<keyword evidence="2" id="KW-0472">Membrane</keyword>
<feature type="compositionally biased region" description="Basic and acidic residues" evidence="1">
    <location>
        <begin position="18"/>
        <end position="29"/>
    </location>
</feature>
<dbReference type="Proteomes" id="UP001595075">
    <property type="component" value="Unassembled WGS sequence"/>
</dbReference>